<dbReference type="AlphaFoldDB" id="A0A3S4ARX5"/>
<feature type="region of interest" description="Disordered" evidence="1">
    <location>
        <begin position="111"/>
        <end position="130"/>
    </location>
</feature>
<reference evidence="2 3" key="1">
    <citation type="submission" date="2018-04" db="EMBL/GenBank/DDBJ databases">
        <authorList>
            <person name="Huttner S."/>
            <person name="Dainat J."/>
        </authorList>
    </citation>
    <scope>NUCLEOTIDE SEQUENCE [LARGE SCALE GENOMIC DNA]</scope>
</reference>
<gene>
    <name evidence="2" type="ORF">TT172_LOCUS6842</name>
</gene>
<organism evidence="2 3">
    <name type="scientific">Thermothielavioides terrestris</name>
    <dbReference type="NCBI Taxonomy" id="2587410"/>
    <lineage>
        <taxon>Eukaryota</taxon>
        <taxon>Fungi</taxon>
        <taxon>Dikarya</taxon>
        <taxon>Ascomycota</taxon>
        <taxon>Pezizomycotina</taxon>
        <taxon>Sordariomycetes</taxon>
        <taxon>Sordariomycetidae</taxon>
        <taxon>Sordariales</taxon>
        <taxon>Chaetomiaceae</taxon>
        <taxon>Thermothielavioides</taxon>
    </lineage>
</organism>
<evidence type="ECO:0000313" key="2">
    <source>
        <dbReference type="EMBL" id="SPQ24423.1"/>
    </source>
</evidence>
<protein>
    <submittedName>
        <fullName evidence="2">6ece5d9b-f651-4826-82e6-83382f239825</fullName>
    </submittedName>
</protein>
<dbReference type="EMBL" id="OUUZ01000013">
    <property type="protein sequence ID" value="SPQ24423.1"/>
    <property type="molecule type" value="Genomic_DNA"/>
</dbReference>
<name>A0A3S4ARX5_9PEZI</name>
<accession>A0A3S4ARX5</accession>
<evidence type="ECO:0000256" key="1">
    <source>
        <dbReference type="SAM" id="MobiDB-lite"/>
    </source>
</evidence>
<sequence length="136" mass="15885">MKHSRKGIQLVEEINKRRLEEHNRRQLALARAEQEMTKGGVTLTDEEAIRKLDEQNKKRLLRARAEQEMTKDNGTLTNVKNKSHREILGLLEERNRRLVEEDNRRRLALEEKMATDNGTPGQEKAALADRKFRFAA</sequence>
<evidence type="ECO:0000313" key="3">
    <source>
        <dbReference type="Proteomes" id="UP000289323"/>
    </source>
</evidence>
<proteinExistence type="predicted"/>
<dbReference type="Proteomes" id="UP000289323">
    <property type="component" value="Unassembled WGS sequence"/>
</dbReference>